<dbReference type="VEuPathDB" id="TriTrypDB:ADEAN_000237200"/>
<dbReference type="Pfam" id="PF18027">
    <property type="entry name" value="Pepdidase_M14_N"/>
    <property type="match status" value="1"/>
</dbReference>
<dbReference type="GO" id="GO:0008270">
    <property type="term" value="F:zinc ion binding"/>
    <property type="evidence" value="ECO:0007669"/>
    <property type="project" value="InterPro"/>
</dbReference>
<dbReference type="PANTHER" id="PTHR12756:SF46">
    <property type="entry name" value="CYTOSOLIC CARBOXYPEPTIDASE-LIKE PROTEIN 5"/>
    <property type="match status" value="1"/>
</dbReference>
<evidence type="ECO:0000313" key="6">
    <source>
        <dbReference type="EMBL" id="CAD2214919.1"/>
    </source>
</evidence>
<feature type="region of interest" description="Disordered" evidence="4">
    <location>
        <begin position="784"/>
        <end position="835"/>
    </location>
</feature>
<protein>
    <submittedName>
        <fullName evidence="6">Cytosolic carboxypeptidase N-terminal domain/Zinc carboxypeptidase/Succinylglutamate desuccinylase / Aspartoacylase family, putative</fullName>
    </submittedName>
</protein>
<dbReference type="Gene3D" id="2.60.40.3120">
    <property type="match status" value="1"/>
</dbReference>
<reference evidence="6 7" key="1">
    <citation type="submission" date="2020-08" db="EMBL/GenBank/DDBJ databases">
        <authorList>
            <person name="Newling K."/>
            <person name="Davey J."/>
            <person name="Forrester S."/>
        </authorList>
    </citation>
    <scope>NUCLEOTIDE SEQUENCE [LARGE SCALE GENOMIC DNA]</scope>
    <source>
        <strain evidence="7">Crithidia deanei Carvalho (ATCC PRA-265)</strain>
    </source>
</reference>
<evidence type="ECO:0000256" key="4">
    <source>
        <dbReference type="SAM" id="MobiDB-lite"/>
    </source>
</evidence>
<accession>A0A7G2C5P7</accession>
<feature type="compositionally biased region" description="Polar residues" evidence="4">
    <location>
        <begin position="48"/>
        <end position="57"/>
    </location>
</feature>
<keyword evidence="6" id="KW-0378">Hydrolase</keyword>
<comment type="similarity">
    <text evidence="2 3">Belongs to the peptidase M14 family.</text>
</comment>
<feature type="compositionally biased region" description="Polar residues" evidence="4">
    <location>
        <begin position="242"/>
        <end position="260"/>
    </location>
</feature>
<sequence>MSCKGDSNPAPKTKNAPRKSSKLDGPSSPLVKPEAPKGETALPIISNAKPSSTSVPTVQEGERRRSTENTEVVHEKIVSKKLTSSSAEQAAAEDTDADVFVPPPNNQRTFYFAEDDLEFSSEFDSGNLIQVERLGPYRYNFYNAMDCGNSAKQTNNRQWFHFSVRGGGKGVSVTVTFVGVMHSNMFTYEWMPVMALYPDKPEYVRIPGRATVVSLENMPSTPDYPLLEYKVRGGDDSDAEQPNDNPEGNNDETPTCTPTTDNAVMVFAPNKPVKKKKKAKKKKDIAMNLTFEFRMEAAIPRDSPHSLGSVDCPAMYIASNHPYSFSALQRQLTSWQVAMLKQISETRAMKLIENPTNPYKHNMTLTATDNVAIYFHREVLCHSLENRPVELLTITDLKGIDYTRRMPMISAQYNIPLSSSPSVKTFCTERPYYFEGKAFVVLTARVHPGECPGSHMMHGAISFLLNRKDARAQMLRERFVFLIVPMINPDGVVRGHSRVDANGIDLNRMYSTPSQRMQPVPFCLRQLLIPLAMRKQLSLFVDMHAHANKKGAFLYGNGLPAEDQVKSLLYAKLVSLNTPFLDYNSCNYSETNMFAVGKSGKSKDSSARIVLFVETGFVFSYAIETSHVCAKTLNSLPRVDALTSEDLYADTMSLRFTPNTFGDTGKGLLLGLLDLHRCNPISRIPLTPFGSVDSLEMYLEKQLRVEACEKIFTLAYKDGSRLDGMSNTQNATQYLLNAVPPEEFPEKITIRGARNLPIVTFSGVRQYLPLQTILATLEQTPPVGPPRSLYYSRGSRNTSPAIMAPPAFPEYASTEQGGEKAKEKRRRSTSKKNSP</sequence>
<evidence type="ECO:0000256" key="2">
    <source>
        <dbReference type="ARBA" id="ARBA00005988"/>
    </source>
</evidence>
<dbReference type="GO" id="GO:0006508">
    <property type="term" value="P:proteolysis"/>
    <property type="evidence" value="ECO:0007669"/>
    <property type="project" value="InterPro"/>
</dbReference>
<dbReference type="PANTHER" id="PTHR12756">
    <property type="entry name" value="CYTOSOLIC CARBOXYPEPTIDASE"/>
    <property type="match status" value="1"/>
</dbReference>
<gene>
    <name evidence="6" type="ORF">ADEAN_000237200</name>
</gene>
<dbReference type="EMBL" id="LR877148">
    <property type="protein sequence ID" value="CAD2214919.1"/>
    <property type="molecule type" value="Genomic_DNA"/>
</dbReference>
<evidence type="ECO:0000259" key="5">
    <source>
        <dbReference type="PROSITE" id="PS52035"/>
    </source>
</evidence>
<dbReference type="GO" id="GO:0004181">
    <property type="term" value="F:metallocarboxypeptidase activity"/>
    <property type="evidence" value="ECO:0007669"/>
    <property type="project" value="InterPro"/>
</dbReference>
<evidence type="ECO:0000256" key="3">
    <source>
        <dbReference type="PROSITE-ProRule" id="PRU01379"/>
    </source>
</evidence>
<name>A0A7G2C5P7_9TRYP</name>
<evidence type="ECO:0000256" key="1">
    <source>
        <dbReference type="ARBA" id="ARBA00001947"/>
    </source>
</evidence>
<keyword evidence="6" id="KW-0645">Protease</keyword>
<dbReference type="SUPFAM" id="SSF53187">
    <property type="entry name" value="Zn-dependent exopeptidases"/>
    <property type="match status" value="1"/>
</dbReference>
<dbReference type="InterPro" id="IPR000834">
    <property type="entry name" value="Peptidase_M14"/>
</dbReference>
<keyword evidence="6" id="KW-0121">Carboxypeptidase</keyword>
<dbReference type="PROSITE" id="PS52035">
    <property type="entry name" value="PEPTIDASE_M14"/>
    <property type="match status" value="1"/>
</dbReference>
<feature type="region of interest" description="Disordered" evidence="4">
    <location>
        <begin position="1"/>
        <end position="99"/>
    </location>
</feature>
<dbReference type="AlphaFoldDB" id="A0A7G2C5P7"/>
<keyword evidence="7" id="KW-1185">Reference proteome</keyword>
<proteinExistence type="inferred from homology"/>
<dbReference type="InterPro" id="IPR040626">
    <property type="entry name" value="Pepdidase_M14_N"/>
</dbReference>
<feature type="active site" description="Proton donor/acceptor" evidence="3">
    <location>
        <position position="624"/>
    </location>
</feature>
<feature type="compositionally biased region" description="Basic residues" evidence="4">
    <location>
        <begin position="823"/>
        <end position="835"/>
    </location>
</feature>
<dbReference type="InterPro" id="IPR050821">
    <property type="entry name" value="Cytosolic_carboxypeptidase"/>
</dbReference>
<organism evidence="6 7">
    <name type="scientific">Angomonas deanei</name>
    <dbReference type="NCBI Taxonomy" id="59799"/>
    <lineage>
        <taxon>Eukaryota</taxon>
        <taxon>Discoba</taxon>
        <taxon>Euglenozoa</taxon>
        <taxon>Kinetoplastea</taxon>
        <taxon>Metakinetoplastina</taxon>
        <taxon>Trypanosomatida</taxon>
        <taxon>Trypanosomatidae</taxon>
        <taxon>Strigomonadinae</taxon>
        <taxon>Angomonas</taxon>
    </lineage>
</organism>
<comment type="cofactor">
    <cofactor evidence="1">
        <name>Zn(2+)</name>
        <dbReference type="ChEBI" id="CHEBI:29105"/>
    </cofactor>
</comment>
<feature type="compositionally biased region" description="Basic and acidic residues" evidence="4">
    <location>
        <begin position="60"/>
        <end position="78"/>
    </location>
</feature>
<dbReference type="Gene3D" id="3.40.630.10">
    <property type="entry name" value="Zn peptidases"/>
    <property type="match status" value="1"/>
</dbReference>
<feature type="domain" description="Peptidase M14" evidence="5">
    <location>
        <begin position="352"/>
        <end position="646"/>
    </location>
</feature>
<feature type="region of interest" description="Disordered" evidence="4">
    <location>
        <begin position="224"/>
        <end position="260"/>
    </location>
</feature>
<dbReference type="Proteomes" id="UP000515908">
    <property type="component" value="Chromosome 04"/>
</dbReference>
<dbReference type="Pfam" id="PF00246">
    <property type="entry name" value="Peptidase_M14"/>
    <property type="match status" value="1"/>
</dbReference>
<evidence type="ECO:0000313" key="7">
    <source>
        <dbReference type="Proteomes" id="UP000515908"/>
    </source>
</evidence>